<protein>
    <submittedName>
        <fullName evidence="7">Peptide/nickel transport system ATP-binding protein</fullName>
    </submittedName>
</protein>
<dbReference type="PROSITE" id="PS00211">
    <property type="entry name" value="ABC_TRANSPORTER_1"/>
    <property type="match status" value="1"/>
</dbReference>
<evidence type="ECO:0000313" key="7">
    <source>
        <dbReference type="EMBL" id="SEQ20060.1"/>
    </source>
</evidence>
<dbReference type="Proteomes" id="UP000199647">
    <property type="component" value="Unassembled WGS sequence"/>
</dbReference>
<dbReference type="InterPro" id="IPR050319">
    <property type="entry name" value="ABC_transp_ATP-bind"/>
</dbReference>
<comment type="similarity">
    <text evidence="2">Belongs to the ABC transporter superfamily.</text>
</comment>
<evidence type="ECO:0000259" key="6">
    <source>
        <dbReference type="PROSITE" id="PS50893"/>
    </source>
</evidence>
<evidence type="ECO:0000256" key="2">
    <source>
        <dbReference type="ARBA" id="ARBA00005417"/>
    </source>
</evidence>
<dbReference type="CDD" id="cd03257">
    <property type="entry name" value="ABC_NikE_OppD_transporters"/>
    <property type="match status" value="2"/>
</dbReference>
<keyword evidence="3" id="KW-0813">Transport</keyword>
<sequence length="553" mass="60156">MSPLATGSAAKPRRVLDIADYSLSYDTAEGPIEALKSISLTIHAGETHGLVGESGSGKSTLAWSIMRYLAPNAIETSGTILVLGEHMTGMRKADVERMRGSRIAMVFQDPSSALNPAMRLGDQLVEVLIRHRGMGRAMAWKEGEAALARTGIAKPAELMRRYPNEASGGEKQRVVIATAFACNPELIIFDEPTTALDILTAKQILELFVALREETGVAALYISHDLGLTARIADKVSVIHRGAIVESGPVTEVFQRPREPYTRQLMAAVPRPQHRIAVPEPSVSEPLLAMQNLTVRYGKPGWLTRLLDPSARAHNGAEDVSLSIRPGELLGIVGESGSGKSTLAKAATGLNAFEGRVVYGGRSFGSRRDYDKAYRREIQIVFQHPDASLNPRMTIGGILARPLRLYRVVPRSGVERRVGELLDMVLLPRDFASRYPHQLSGGEKQRVAIARAFAAEPKLVICDEITAALDVSVQAAVARLLVDLQRRSGAACLFITHDLNLIRQLAHRVAVMQRGRLVDLFAVDDADSPDRHPYTRALLDAVPVPAEPAESLL</sequence>
<dbReference type="SMART" id="SM00382">
    <property type="entry name" value="AAA"/>
    <property type="match status" value="2"/>
</dbReference>
<dbReference type="GO" id="GO:0055085">
    <property type="term" value="P:transmembrane transport"/>
    <property type="evidence" value="ECO:0007669"/>
    <property type="project" value="UniProtKB-ARBA"/>
</dbReference>
<comment type="subcellular location">
    <subcellularLocation>
        <location evidence="1">Cell inner membrane</location>
        <topology evidence="1">Peripheral membrane protein</topology>
    </subcellularLocation>
</comment>
<feature type="domain" description="ABC transporter" evidence="6">
    <location>
        <begin position="13"/>
        <end position="266"/>
    </location>
</feature>
<accession>A0A1H9E2W7</accession>
<organism evidence="7 8">
    <name type="scientific">Faunimonas pinastri</name>
    <dbReference type="NCBI Taxonomy" id="1855383"/>
    <lineage>
        <taxon>Bacteria</taxon>
        <taxon>Pseudomonadati</taxon>
        <taxon>Pseudomonadota</taxon>
        <taxon>Alphaproteobacteria</taxon>
        <taxon>Hyphomicrobiales</taxon>
        <taxon>Afifellaceae</taxon>
        <taxon>Faunimonas</taxon>
    </lineage>
</organism>
<keyword evidence="4" id="KW-0547">Nucleotide-binding</keyword>
<dbReference type="GO" id="GO:0005524">
    <property type="term" value="F:ATP binding"/>
    <property type="evidence" value="ECO:0007669"/>
    <property type="project" value="UniProtKB-KW"/>
</dbReference>
<dbReference type="OrthoDB" id="9784450at2"/>
<dbReference type="InterPro" id="IPR003593">
    <property type="entry name" value="AAA+_ATPase"/>
</dbReference>
<dbReference type="EMBL" id="FOFG01000003">
    <property type="protein sequence ID" value="SEQ20060.1"/>
    <property type="molecule type" value="Genomic_DNA"/>
</dbReference>
<dbReference type="SUPFAM" id="SSF52540">
    <property type="entry name" value="P-loop containing nucleoside triphosphate hydrolases"/>
    <property type="match status" value="2"/>
</dbReference>
<keyword evidence="8" id="KW-1185">Reference proteome</keyword>
<reference evidence="7 8" key="1">
    <citation type="submission" date="2016-10" db="EMBL/GenBank/DDBJ databases">
        <authorList>
            <person name="de Groot N.N."/>
        </authorList>
    </citation>
    <scope>NUCLEOTIDE SEQUENCE [LARGE SCALE GENOMIC DNA]</scope>
    <source>
        <strain evidence="7 8">A52C2</strain>
    </source>
</reference>
<dbReference type="PANTHER" id="PTHR43776:SF7">
    <property type="entry name" value="D,D-DIPEPTIDE TRANSPORT ATP-BINDING PROTEIN DDPF-RELATED"/>
    <property type="match status" value="1"/>
</dbReference>
<dbReference type="InterPro" id="IPR013563">
    <property type="entry name" value="Oligopep_ABC_C"/>
</dbReference>
<proteinExistence type="inferred from homology"/>
<evidence type="ECO:0000256" key="4">
    <source>
        <dbReference type="ARBA" id="ARBA00022741"/>
    </source>
</evidence>
<dbReference type="Pfam" id="PF00005">
    <property type="entry name" value="ABC_tran"/>
    <property type="match status" value="2"/>
</dbReference>
<dbReference type="InterPro" id="IPR017871">
    <property type="entry name" value="ABC_transporter-like_CS"/>
</dbReference>
<feature type="domain" description="ABC transporter" evidence="6">
    <location>
        <begin position="288"/>
        <end position="539"/>
    </location>
</feature>
<dbReference type="PROSITE" id="PS50893">
    <property type="entry name" value="ABC_TRANSPORTER_2"/>
    <property type="match status" value="2"/>
</dbReference>
<name>A0A1H9E2W7_9HYPH</name>
<dbReference type="GO" id="GO:0005886">
    <property type="term" value="C:plasma membrane"/>
    <property type="evidence" value="ECO:0007669"/>
    <property type="project" value="UniProtKB-SubCell"/>
</dbReference>
<dbReference type="AlphaFoldDB" id="A0A1H9E2W7"/>
<evidence type="ECO:0000313" key="8">
    <source>
        <dbReference type="Proteomes" id="UP000199647"/>
    </source>
</evidence>
<dbReference type="InterPro" id="IPR027417">
    <property type="entry name" value="P-loop_NTPase"/>
</dbReference>
<dbReference type="Pfam" id="PF08352">
    <property type="entry name" value="oligo_HPY"/>
    <property type="match status" value="2"/>
</dbReference>
<dbReference type="NCBIfam" id="NF007739">
    <property type="entry name" value="PRK10419.1"/>
    <property type="match status" value="2"/>
</dbReference>
<evidence type="ECO:0000256" key="5">
    <source>
        <dbReference type="ARBA" id="ARBA00022840"/>
    </source>
</evidence>
<keyword evidence="5 7" id="KW-0067">ATP-binding</keyword>
<dbReference type="PANTHER" id="PTHR43776">
    <property type="entry name" value="TRANSPORT ATP-BINDING PROTEIN"/>
    <property type="match status" value="1"/>
</dbReference>
<dbReference type="STRING" id="1855383.SAMN05216548_10351"/>
<gene>
    <name evidence="7" type="ORF">SAMN05216548_10351</name>
</gene>
<dbReference type="GO" id="GO:0015833">
    <property type="term" value="P:peptide transport"/>
    <property type="evidence" value="ECO:0007669"/>
    <property type="project" value="InterPro"/>
</dbReference>
<dbReference type="Gene3D" id="3.40.50.300">
    <property type="entry name" value="P-loop containing nucleotide triphosphate hydrolases"/>
    <property type="match status" value="2"/>
</dbReference>
<dbReference type="GO" id="GO:0016887">
    <property type="term" value="F:ATP hydrolysis activity"/>
    <property type="evidence" value="ECO:0007669"/>
    <property type="project" value="InterPro"/>
</dbReference>
<evidence type="ECO:0000256" key="1">
    <source>
        <dbReference type="ARBA" id="ARBA00004417"/>
    </source>
</evidence>
<dbReference type="RefSeq" id="WP_092495676.1">
    <property type="nucleotide sequence ID" value="NZ_FOFG01000003.1"/>
</dbReference>
<dbReference type="InterPro" id="IPR003439">
    <property type="entry name" value="ABC_transporter-like_ATP-bd"/>
</dbReference>
<evidence type="ECO:0000256" key="3">
    <source>
        <dbReference type="ARBA" id="ARBA00022448"/>
    </source>
</evidence>